<gene>
    <name evidence="1" type="ORF">Cboi01_000310200</name>
</gene>
<evidence type="ECO:0000313" key="2">
    <source>
        <dbReference type="Proteomes" id="UP001165101"/>
    </source>
</evidence>
<keyword evidence="2" id="KW-1185">Reference proteome</keyword>
<accession>A0ACB5TT59</accession>
<proteinExistence type="predicted"/>
<dbReference type="Proteomes" id="UP001165101">
    <property type="component" value="Unassembled WGS sequence"/>
</dbReference>
<evidence type="ECO:0000313" key="1">
    <source>
        <dbReference type="EMBL" id="GME93330.1"/>
    </source>
</evidence>
<dbReference type="EMBL" id="BSXV01001597">
    <property type="protein sequence ID" value="GME93330.1"/>
    <property type="molecule type" value="Genomic_DNA"/>
</dbReference>
<sequence>MNNDLNSPSSSPSPKNDDSSSTNTNNEPTPKKKLGRPSKNSMSKPQLPIKNSVSNKLSDEDYIKNYDENSKIYILDSLKKAHPGIYEPLRGFLRGYAKEKYNVDIPSDQIYKASCPIPQQGNFNDCGLHVVYNAAKLFWHPDLFKSLLIKPTIGLRKQLFKESERRTLRKDLRDLLLGLLKKNVELSGGDSSKIGTLTNGQFAENTNINGNISNTSNNNNSTSTTSADTSKSKNGNNSDTKEDSDQEITNKKNDDTHYSSGGNNGTRNNLNNIEYDNSSISQNGSNEIEKGNNDQDDMDDEMEDDDELEIISENVKNSESGKRKDSKSTGNSSLPVNGDSTGSNSIQRPFIKTLKQRYSDHDRQLGKPSNLKNDNLIKVQYKSNSTNASLNNEITTNSSLSDGKEPDKNETRESNKYLFNIKSDNDTTRVIDSEREKERQRIIELEKENELLKEKLREQVREMNLIEKRRNAELRSTKSRKETLQDESKVDNDNDDDEEEEEDKMEIDDHVSQENDKDKDTHDQNIYDQNLVDYKSSEASTASSSQREKTPDALEDNDSQDSVLSDIKDDEPSPSGIIASLESIEIAESVTPTKKNSLGISEESAIIINTKSDETNDEADDSKPKENNVSKSPKTEIKSPKAEIKSSKTEIKSPKKEIKSPKTESKLFKRRSSPRLGNSNVKFPSDYKISNDSKLKDTPILIKEPSIEDVTEVDLNGKLQKEPGTPEPASSVSSQESKYLDEDYIVGESSPESKSQRSPIRQKPYKMSSKRKLRHSEELVASRISTRLNRESRNLRNDPSTSLKFSKNSDKTDSKSLSSGDSTSDLGSSKLEVKSDPAFSASNNSNRNQDEIETDNSGNVSTGKGQEDEEDDDDDDDVTVLNEIKIPRPNGEVIRELTISSKNRYHNGSPNKRLDKRKIVFQKLPSLNVTNVLSNIVDTKSSPKSIRRNRAIGVYYSKTGSTRQYIFSNKTNPISNLTNTTSVIVTSKPLSNGNNDTNDDDGDKDGNKKIEDLSEEKEVEIKEDEIKKKSEKRIMRESGLLSRSSSDY</sequence>
<name>A0ACB5TT59_CANBO</name>
<comment type="caution">
    <text evidence="1">The sequence shown here is derived from an EMBL/GenBank/DDBJ whole genome shotgun (WGS) entry which is preliminary data.</text>
</comment>
<organism evidence="1 2">
    <name type="scientific">Candida boidinii</name>
    <name type="common">Yeast</name>
    <dbReference type="NCBI Taxonomy" id="5477"/>
    <lineage>
        <taxon>Eukaryota</taxon>
        <taxon>Fungi</taxon>
        <taxon>Dikarya</taxon>
        <taxon>Ascomycota</taxon>
        <taxon>Saccharomycotina</taxon>
        <taxon>Pichiomycetes</taxon>
        <taxon>Pichiales</taxon>
        <taxon>Pichiaceae</taxon>
        <taxon>Ogataea</taxon>
        <taxon>Ogataea/Candida clade</taxon>
    </lineage>
</organism>
<protein>
    <submittedName>
        <fullName evidence="1">Unnamed protein product</fullName>
    </submittedName>
</protein>
<reference evidence="1" key="1">
    <citation type="submission" date="2023-04" db="EMBL/GenBank/DDBJ databases">
        <title>Candida boidinii NBRC 1967.</title>
        <authorList>
            <person name="Ichikawa N."/>
            <person name="Sato H."/>
            <person name="Tonouchi N."/>
        </authorList>
    </citation>
    <scope>NUCLEOTIDE SEQUENCE</scope>
    <source>
        <strain evidence="1">NBRC 1967</strain>
    </source>
</reference>